<dbReference type="InterPro" id="IPR004089">
    <property type="entry name" value="MCPsignal_dom"/>
</dbReference>
<organism evidence="8 9">
    <name type="scientific">Candidatus Lambdaproteobacteria bacterium RIFOXYD2_FULL_50_16</name>
    <dbReference type="NCBI Taxonomy" id="1817772"/>
    <lineage>
        <taxon>Bacteria</taxon>
        <taxon>Pseudomonadati</taxon>
        <taxon>Pseudomonadota</taxon>
        <taxon>Candidatus Lambdaproteobacteria</taxon>
    </lineage>
</organism>
<dbReference type="InterPro" id="IPR051310">
    <property type="entry name" value="MCP_chemotaxis"/>
</dbReference>
<proteinExistence type="inferred from homology"/>
<dbReference type="GO" id="GO:0006935">
    <property type="term" value="P:chemotaxis"/>
    <property type="evidence" value="ECO:0007669"/>
    <property type="project" value="UniProtKB-KW"/>
</dbReference>
<dbReference type="PROSITE" id="PS50111">
    <property type="entry name" value="CHEMOTAXIS_TRANSDUC_2"/>
    <property type="match status" value="1"/>
</dbReference>
<dbReference type="Gene3D" id="1.10.287.950">
    <property type="entry name" value="Methyl-accepting chemotaxis protein"/>
    <property type="match status" value="1"/>
</dbReference>
<dbReference type="PRINTS" id="PR00260">
    <property type="entry name" value="CHEMTRNSDUCR"/>
</dbReference>
<keyword evidence="1" id="KW-0145">Chemotaxis</keyword>
<dbReference type="Pfam" id="PF08376">
    <property type="entry name" value="NIT"/>
    <property type="match status" value="1"/>
</dbReference>
<dbReference type="EMBL" id="MFNE01000026">
    <property type="protein sequence ID" value="OGG95170.1"/>
    <property type="molecule type" value="Genomic_DNA"/>
</dbReference>
<accession>A0A1F6GAM8</accession>
<name>A0A1F6GAM8_9PROT</name>
<evidence type="ECO:0000256" key="3">
    <source>
        <dbReference type="PROSITE-ProRule" id="PRU00284"/>
    </source>
</evidence>
<dbReference type="InterPro" id="IPR013587">
    <property type="entry name" value="Nitrate/nitrite_sensing"/>
</dbReference>
<feature type="region of interest" description="Disordered" evidence="5">
    <location>
        <begin position="742"/>
        <end position="765"/>
    </location>
</feature>
<feature type="transmembrane region" description="Helical" evidence="6">
    <location>
        <begin position="413"/>
        <end position="433"/>
    </location>
</feature>
<dbReference type="STRING" id="1817772.A2527_08335"/>
<sequence>MTLKAKLILMVAVPLLGVAGFSINEILSQNKLSGEIDRVRVLARLSQRSSSLIHEMQKERGLSSGFLGSKGTKFVEDLPRQQEVTNLQLQQFRSFWQEFDQKQGSLEISKLIGEANERLSEIENLREGVKSQSKPVGEVLEYYSGTIGKLLNAVEATVMITPDPDMARLSTSYAAFLQAKERAGIIRAVLSNVFAKGEFTGQLFNRFSELVTQHKTYLQVFTSLSDQENREYLIEKMSDPSVTEVERMIQLAFKEEAKGKLFNRLAFEFGYSNFIHNYKNYVLRGQRKYKEQLELNLASLRKIGAELEANPDLDQGDLRNLRVVLSTLEAYGAQIPFVSSQWSKQTPVTKIDASIEIDDAPARKALEALVIRRFEVDPTHWFNEITKKINLLKEVEDHLMAGIIKKADQMQSGILLVYLLAGLVLVATLFVGVSQGRNIVALLEKLITDLRHSANEVASAADEIARSSNALSSGATQQAASLEESSASMEEMARQAEGNALAAEQTSESMTRLAQVVKKSLESSQNASLLAGKANNSAKKGMEAMENILGAMDQVKKGSDEITEIVAVISEITHQTKMLATNAAIEAARAGEHGKGFAVVADEVAKLAENSKASAKLITNLIKSNAKNTETGDELAHKGEEVLREILQHSGQVTEIMNELSIKTSQQVDGILLMNEQVETICSASKEQSLGVSQINRALEEMDKVTQSNAATSQEAAAAAEELNAQAQMLKDLVAEVSTQVGGKAAQLSSHELQVVPREHRRLRE</sequence>
<dbReference type="SUPFAM" id="SSF58104">
    <property type="entry name" value="Methyl-accepting chemotaxis protein (MCP) signaling domain"/>
    <property type="match status" value="1"/>
</dbReference>
<keyword evidence="4" id="KW-0175">Coiled coil</keyword>
<keyword evidence="6" id="KW-0812">Transmembrane</keyword>
<feature type="coiled-coil region" evidence="4">
    <location>
        <begin position="695"/>
        <end position="740"/>
    </location>
</feature>
<comment type="similarity">
    <text evidence="2">Belongs to the methyl-accepting chemotaxis (MCP) protein family.</text>
</comment>
<dbReference type="Proteomes" id="UP000178449">
    <property type="component" value="Unassembled WGS sequence"/>
</dbReference>
<dbReference type="InterPro" id="IPR004090">
    <property type="entry name" value="Chemotax_Me-accpt_rcpt"/>
</dbReference>
<dbReference type="GO" id="GO:0005886">
    <property type="term" value="C:plasma membrane"/>
    <property type="evidence" value="ECO:0007669"/>
    <property type="project" value="TreeGrafter"/>
</dbReference>
<protein>
    <recommendedName>
        <fullName evidence="7">Methyl-accepting transducer domain-containing protein</fullName>
    </recommendedName>
</protein>
<feature type="compositionally biased region" description="Polar residues" evidence="5">
    <location>
        <begin position="742"/>
        <end position="752"/>
    </location>
</feature>
<evidence type="ECO:0000259" key="7">
    <source>
        <dbReference type="PROSITE" id="PS50111"/>
    </source>
</evidence>
<feature type="domain" description="Methyl-accepting transducer" evidence="7">
    <location>
        <begin position="453"/>
        <end position="724"/>
    </location>
</feature>
<dbReference type="AlphaFoldDB" id="A0A1F6GAM8"/>
<dbReference type="Pfam" id="PF00015">
    <property type="entry name" value="MCPsignal"/>
    <property type="match status" value="1"/>
</dbReference>
<dbReference type="PANTHER" id="PTHR43531:SF11">
    <property type="entry name" value="METHYL-ACCEPTING CHEMOTAXIS PROTEIN 3"/>
    <property type="match status" value="1"/>
</dbReference>
<evidence type="ECO:0000313" key="8">
    <source>
        <dbReference type="EMBL" id="OGG95170.1"/>
    </source>
</evidence>
<dbReference type="PANTHER" id="PTHR43531">
    <property type="entry name" value="PROTEIN ICFG"/>
    <property type="match status" value="1"/>
</dbReference>
<keyword evidence="6" id="KW-0472">Membrane</keyword>
<evidence type="ECO:0000256" key="2">
    <source>
        <dbReference type="ARBA" id="ARBA00029447"/>
    </source>
</evidence>
<keyword evidence="6" id="KW-1133">Transmembrane helix</keyword>
<keyword evidence="3" id="KW-0807">Transducer</keyword>
<comment type="caution">
    <text evidence="8">The sequence shown here is derived from an EMBL/GenBank/DDBJ whole genome shotgun (WGS) entry which is preliminary data.</text>
</comment>
<reference evidence="8 9" key="1">
    <citation type="journal article" date="2016" name="Nat. Commun.">
        <title>Thousands of microbial genomes shed light on interconnected biogeochemical processes in an aquifer system.</title>
        <authorList>
            <person name="Anantharaman K."/>
            <person name="Brown C.T."/>
            <person name="Hug L.A."/>
            <person name="Sharon I."/>
            <person name="Castelle C.J."/>
            <person name="Probst A.J."/>
            <person name="Thomas B.C."/>
            <person name="Singh A."/>
            <person name="Wilkins M.J."/>
            <person name="Karaoz U."/>
            <person name="Brodie E.L."/>
            <person name="Williams K.H."/>
            <person name="Hubbard S.S."/>
            <person name="Banfield J.F."/>
        </authorList>
    </citation>
    <scope>NUCLEOTIDE SEQUENCE [LARGE SCALE GENOMIC DNA]</scope>
</reference>
<dbReference type="GO" id="GO:0004888">
    <property type="term" value="F:transmembrane signaling receptor activity"/>
    <property type="evidence" value="ECO:0007669"/>
    <property type="project" value="InterPro"/>
</dbReference>
<dbReference type="GO" id="GO:0007165">
    <property type="term" value="P:signal transduction"/>
    <property type="evidence" value="ECO:0007669"/>
    <property type="project" value="UniProtKB-KW"/>
</dbReference>
<evidence type="ECO:0000313" key="9">
    <source>
        <dbReference type="Proteomes" id="UP000178449"/>
    </source>
</evidence>
<evidence type="ECO:0000256" key="4">
    <source>
        <dbReference type="SAM" id="Coils"/>
    </source>
</evidence>
<dbReference type="SMART" id="SM00283">
    <property type="entry name" value="MA"/>
    <property type="match status" value="1"/>
</dbReference>
<gene>
    <name evidence="8" type="ORF">A2527_08335</name>
</gene>
<evidence type="ECO:0000256" key="5">
    <source>
        <dbReference type="SAM" id="MobiDB-lite"/>
    </source>
</evidence>
<evidence type="ECO:0000256" key="6">
    <source>
        <dbReference type="SAM" id="Phobius"/>
    </source>
</evidence>
<evidence type="ECO:0000256" key="1">
    <source>
        <dbReference type="ARBA" id="ARBA00022500"/>
    </source>
</evidence>